<comment type="similarity">
    <text evidence="2 12">Belongs to the germin family.</text>
</comment>
<dbReference type="Pfam" id="PF00190">
    <property type="entry name" value="Cupin_1"/>
    <property type="match status" value="1"/>
</dbReference>
<evidence type="ECO:0000256" key="6">
    <source>
        <dbReference type="ARBA" id="ARBA00022729"/>
    </source>
</evidence>
<dbReference type="EMBL" id="CM026429">
    <property type="protein sequence ID" value="KAG0564628.1"/>
    <property type="molecule type" value="Genomic_DNA"/>
</dbReference>
<keyword evidence="6" id="KW-0732">Signal</keyword>
<evidence type="ECO:0000259" key="13">
    <source>
        <dbReference type="SMART" id="SM00835"/>
    </source>
</evidence>
<keyword evidence="7 11" id="KW-1015">Disulfide bond</keyword>
<proteinExistence type="inferred from homology"/>
<reference evidence="14" key="1">
    <citation type="submission" date="2020-06" db="EMBL/GenBank/DDBJ databases">
        <title>WGS assembly of Ceratodon purpureus strain R40.</title>
        <authorList>
            <person name="Carey S.B."/>
            <person name="Jenkins J."/>
            <person name="Shu S."/>
            <person name="Lovell J.T."/>
            <person name="Sreedasyam A."/>
            <person name="Maumus F."/>
            <person name="Tiley G.P."/>
            <person name="Fernandez-Pozo N."/>
            <person name="Barry K."/>
            <person name="Chen C."/>
            <person name="Wang M."/>
            <person name="Lipzen A."/>
            <person name="Daum C."/>
            <person name="Saski C.A."/>
            <person name="Payton A.C."/>
            <person name="Mcbreen J.C."/>
            <person name="Conrad R.E."/>
            <person name="Kollar L.M."/>
            <person name="Olsson S."/>
            <person name="Huttunen S."/>
            <person name="Landis J.B."/>
            <person name="Wickett N.J."/>
            <person name="Johnson M.G."/>
            <person name="Rensing S.A."/>
            <person name="Grimwood J."/>
            <person name="Schmutz J."/>
            <person name="Mcdaniel S.F."/>
        </authorList>
    </citation>
    <scope>NUCLEOTIDE SEQUENCE</scope>
    <source>
        <strain evidence="14">R40</strain>
    </source>
</reference>
<dbReference type="GO" id="GO:0048046">
    <property type="term" value="C:apoplast"/>
    <property type="evidence" value="ECO:0007669"/>
    <property type="project" value="UniProtKB-SubCell"/>
</dbReference>
<sequence length="236" mass="25515">MALVKNKGGGVARIQYVLFALSIICVLDPIQFFAHAADPDPLQDFCVADTTAVEGGVRMNGYPCKDRALVTSDDFVFTGLRNKGNTSVTGTDAVITFALVDQYPGLNTQGISHVRLDLEPGGVIPLHSHPLATETIFVVEGTINTGFVSHENILFSKILQKGDVFIFPRGLLHFQENVGNKSAICFNSFNAQFPALLLAANQMFATNISTTVLTKSFGASQIAMKYLAAVLPRYWG</sequence>
<dbReference type="CDD" id="cd02241">
    <property type="entry name" value="cupin_OxOx"/>
    <property type="match status" value="1"/>
</dbReference>
<organism evidence="14 15">
    <name type="scientific">Ceratodon purpureus</name>
    <name type="common">Fire moss</name>
    <name type="synonym">Dicranum purpureum</name>
    <dbReference type="NCBI Taxonomy" id="3225"/>
    <lineage>
        <taxon>Eukaryota</taxon>
        <taxon>Viridiplantae</taxon>
        <taxon>Streptophyta</taxon>
        <taxon>Embryophyta</taxon>
        <taxon>Bryophyta</taxon>
        <taxon>Bryophytina</taxon>
        <taxon>Bryopsida</taxon>
        <taxon>Dicranidae</taxon>
        <taxon>Pseudoditrichales</taxon>
        <taxon>Ditrichaceae</taxon>
        <taxon>Ceratodon</taxon>
    </lineage>
</organism>
<dbReference type="SUPFAM" id="SSF51182">
    <property type="entry name" value="RmlC-like cupins"/>
    <property type="match status" value="1"/>
</dbReference>
<keyword evidence="8 9" id="KW-0464">Manganese</keyword>
<feature type="binding site" evidence="9">
    <location>
        <position position="129"/>
    </location>
    <ligand>
        <name>oxalate</name>
        <dbReference type="ChEBI" id="CHEBI:30623"/>
    </ligand>
</feature>
<comment type="subcellular location">
    <subcellularLocation>
        <location evidence="1 12">Secreted</location>
        <location evidence="1 12">Extracellular space</location>
        <location evidence="1 12">Apoplast</location>
    </subcellularLocation>
</comment>
<dbReference type="OrthoDB" id="1921208at2759"/>
<feature type="binding site" evidence="10">
    <location>
        <position position="173"/>
    </location>
    <ligand>
        <name>Mn(2+)</name>
        <dbReference type="ChEBI" id="CHEBI:29035"/>
    </ligand>
</feature>
<dbReference type="SMART" id="SM00835">
    <property type="entry name" value="Cupin_1"/>
    <property type="match status" value="1"/>
</dbReference>
<feature type="domain" description="Cupin type-1" evidence="13">
    <location>
        <begin position="78"/>
        <end position="225"/>
    </location>
</feature>
<evidence type="ECO:0000256" key="4">
    <source>
        <dbReference type="ARBA" id="ARBA00022525"/>
    </source>
</evidence>
<feature type="binding site" evidence="10">
    <location>
        <position position="127"/>
    </location>
    <ligand>
        <name>Mn(2+)</name>
        <dbReference type="ChEBI" id="CHEBI:29035"/>
    </ligand>
</feature>
<feature type="binding site" evidence="10">
    <location>
        <position position="134"/>
    </location>
    <ligand>
        <name>Mn(2+)</name>
        <dbReference type="ChEBI" id="CHEBI:29035"/>
    </ligand>
</feature>
<evidence type="ECO:0000256" key="1">
    <source>
        <dbReference type="ARBA" id="ARBA00004271"/>
    </source>
</evidence>
<dbReference type="EMBL" id="CM026429">
    <property type="protein sequence ID" value="KAG0564629.1"/>
    <property type="molecule type" value="Genomic_DNA"/>
</dbReference>
<evidence type="ECO:0000256" key="10">
    <source>
        <dbReference type="PIRSR" id="PIRSR601929-2"/>
    </source>
</evidence>
<dbReference type="InterPro" id="IPR001929">
    <property type="entry name" value="Germin"/>
</dbReference>
<evidence type="ECO:0000256" key="11">
    <source>
        <dbReference type="PIRSR" id="PIRSR601929-3"/>
    </source>
</evidence>
<dbReference type="GO" id="GO:2000280">
    <property type="term" value="P:regulation of root development"/>
    <property type="evidence" value="ECO:0007669"/>
    <property type="project" value="UniProtKB-ARBA"/>
</dbReference>
<dbReference type="InterPro" id="IPR014710">
    <property type="entry name" value="RmlC-like_jellyroll"/>
</dbReference>
<dbReference type="PANTHER" id="PTHR31238">
    <property type="entry name" value="GERMIN-LIKE PROTEIN SUBFAMILY 3 MEMBER 3"/>
    <property type="match status" value="1"/>
</dbReference>
<dbReference type="AlphaFoldDB" id="A0A8T0H2R5"/>
<dbReference type="InterPro" id="IPR011051">
    <property type="entry name" value="RmlC_Cupin_sf"/>
</dbReference>
<keyword evidence="5 9" id="KW-0479">Metal-binding</keyword>
<keyword evidence="15" id="KW-1185">Reference proteome</keyword>
<dbReference type="Gene3D" id="2.60.120.10">
    <property type="entry name" value="Jelly Rolls"/>
    <property type="match status" value="1"/>
</dbReference>
<keyword evidence="4 12" id="KW-0964">Secreted</keyword>
<evidence type="ECO:0000256" key="3">
    <source>
        <dbReference type="ARBA" id="ARBA00022523"/>
    </source>
</evidence>
<evidence type="ECO:0000313" key="15">
    <source>
        <dbReference type="Proteomes" id="UP000822688"/>
    </source>
</evidence>
<evidence type="ECO:0000256" key="12">
    <source>
        <dbReference type="RuleBase" id="RU366015"/>
    </source>
</evidence>
<gene>
    <name evidence="14" type="ORF">KC19_8G126500</name>
</gene>
<comment type="caution">
    <text evidence="14">The sequence shown here is derived from an EMBL/GenBank/DDBJ whole genome shotgun (WGS) entry which is preliminary data.</text>
</comment>
<evidence type="ECO:0000256" key="7">
    <source>
        <dbReference type="ARBA" id="ARBA00023157"/>
    </source>
</evidence>
<evidence type="ECO:0000256" key="9">
    <source>
        <dbReference type="PIRSR" id="PIRSR601929-1"/>
    </source>
</evidence>
<protein>
    <recommendedName>
        <fullName evidence="12">Germin-like protein</fullName>
    </recommendedName>
</protein>
<evidence type="ECO:0000313" key="14">
    <source>
        <dbReference type="EMBL" id="KAG0564629.1"/>
    </source>
</evidence>
<dbReference type="PRINTS" id="PR00325">
    <property type="entry name" value="GERMIN"/>
</dbReference>
<feature type="binding site" evidence="9">
    <location>
        <position position="134"/>
    </location>
    <ligand>
        <name>oxalate</name>
        <dbReference type="ChEBI" id="CHEBI:30623"/>
    </ligand>
</feature>
<dbReference type="InterPro" id="IPR006045">
    <property type="entry name" value="Cupin_1"/>
</dbReference>
<feature type="disulfide bond" evidence="11">
    <location>
        <begin position="46"/>
        <end position="64"/>
    </location>
</feature>
<evidence type="ECO:0000256" key="5">
    <source>
        <dbReference type="ARBA" id="ARBA00022723"/>
    </source>
</evidence>
<evidence type="ECO:0000256" key="2">
    <source>
        <dbReference type="ARBA" id="ARBA00007456"/>
    </source>
</evidence>
<dbReference type="Proteomes" id="UP000822688">
    <property type="component" value="Chromosome 8"/>
</dbReference>
<feature type="binding site" evidence="10">
    <location>
        <position position="129"/>
    </location>
    <ligand>
        <name>Mn(2+)</name>
        <dbReference type="ChEBI" id="CHEBI:29035"/>
    </ligand>
</feature>
<dbReference type="FunFam" id="2.60.120.10:FF:000025">
    <property type="entry name" value="germin-like protein subfamily 2 member 1"/>
    <property type="match status" value="1"/>
</dbReference>
<accession>A0A8T0H2R5</accession>
<dbReference type="GO" id="GO:0010497">
    <property type="term" value="P:plasmodesmata-mediated intercellular transport"/>
    <property type="evidence" value="ECO:0007669"/>
    <property type="project" value="UniProtKB-ARBA"/>
</dbReference>
<name>A0A8T0H2R5_CERPU</name>
<keyword evidence="3 12" id="KW-0052">Apoplast</keyword>
<dbReference type="GO" id="GO:0030145">
    <property type="term" value="F:manganese ion binding"/>
    <property type="evidence" value="ECO:0007669"/>
    <property type="project" value="UniProtKB-UniRule"/>
</dbReference>
<evidence type="ECO:0000256" key="8">
    <source>
        <dbReference type="ARBA" id="ARBA00023211"/>
    </source>
</evidence>